<comment type="caution">
    <text evidence="2">The sequence shown here is derived from an EMBL/GenBank/DDBJ whole genome shotgun (WGS) entry which is preliminary data.</text>
</comment>
<sequence>MKRFMMYLVAVTACLFIITSCSKDESINNLETAVLSFEPVLKDFHAKNTSKQALGDLPECSDDDPSYVMIVVSQNGTNVVGSTASPFRVDLAPNQDFTVEVPELELSPGQYSLDYFAVHNVAGALIWVAPNGGSLSGLLDHPLPIQIDLNAGVKKYVEVSVMCFDDRLVNEYGYLFFDLDTNEAIEFCFFGNYCDDSGRHFPAAFSVDIWSYSNGALGSQLYSNLANNVSLNNDGDYAGTPLCVALPDAAGTDEYYVEITLLNSDAYGNVTEEVIRSGVISDDDVKALFDGPNALDYFHFREGACNVEDSPELFDDNRVTESYSNDVVIRWNELIAASINQQIPQPMEVKIYAMITLAMHDALNNIVPKYETYALENSEVDATGITDENIPSIADAAVSQAARDMLVQLFPPATAAANDLLSQTLSEIEDSELKTHGIEIGKAAAAAVLAKRAGDPILGFVSYSGGTEPGDYQANYPPFHTATPAWPANAVYGPNLGDLTPFGIQSSDQFMDEAPYPLNSAEYIADYNEVKTIGCNNCPARTAEQTEIGLFWLQTSSGMLNKITRDLIVQKDLDGWEAARLIALIQMATIDAYIASFEEKFHFDFWRPITAIRAGDSDGVDATIGDETWTPFSPVPTPPNPQFPSSHSYAAGAAAEIFKAFFGSDEINLTVTSPFLPGVERQMTSFSQIAHEKGIYGVYIGYDFRYGVEVGEEHGRELGIYLYENSLEEL</sequence>
<dbReference type="EMBL" id="JAAVJR010000001">
    <property type="protein sequence ID" value="NJW51915.1"/>
    <property type="molecule type" value="Genomic_DNA"/>
</dbReference>
<dbReference type="CDD" id="cd03398">
    <property type="entry name" value="PAP2_haloperoxidase"/>
    <property type="match status" value="1"/>
</dbReference>
<dbReference type="RefSeq" id="WP_168137042.1">
    <property type="nucleotide sequence ID" value="NZ_JAAVJR010000001.1"/>
</dbReference>
<keyword evidence="1" id="KW-0732">Signal</keyword>
<evidence type="ECO:0000313" key="3">
    <source>
        <dbReference type="Proteomes" id="UP000703674"/>
    </source>
</evidence>
<dbReference type="Proteomes" id="UP000703674">
    <property type="component" value="Unassembled WGS sequence"/>
</dbReference>
<dbReference type="Gene3D" id="1.10.606.20">
    <property type="match status" value="1"/>
</dbReference>
<dbReference type="PANTHER" id="PTHR34599">
    <property type="entry name" value="PEROXIDASE-RELATED"/>
    <property type="match status" value="1"/>
</dbReference>
<feature type="chain" id="PRO_5047386406" evidence="1">
    <location>
        <begin position="24"/>
        <end position="730"/>
    </location>
</feature>
<reference evidence="2 3" key="1">
    <citation type="submission" date="2020-03" db="EMBL/GenBank/DDBJ databases">
        <title>Salinimicrobium sp. nov, isolated from SCS.</title>
        <authorList>
            <person name="Cao W.R."/>
        </authorList>
    </citation>
    <scope>NUCLEOTIDE SEQUENCE [LARGE SCALE GENOMIC DNA]</scope>
    <source>
        <strain evidence="3">J15B91</strain>
    </source>
</reference>
<gene>
    <name evidence="2" type="ORF">HC175_03190</name>
</gene>
<dbReference type="PANTHER" id="PTHR34599:SF1">
    <property type="entry name" value="PHOSPHATIDIC ACID PHOSPHATASE TYPE 2_HALOPEROXIDASE DOMAIN-CONTAINING PROTEIN"/>
    <property type="match status" value="1"/>
</dbReference>
<protein>
    <submittedName>
        <fullName evidence="2">Vanadium-dependent haloperoxidase</fullName>
    </submittedName>
</protein>
<evidence type="ECO:0000256" key="1">
    <source>
        <dbReference type="SAM" id="SignalP"/>
    </source>
</evidence>
<dbReference type="SUPFAM" id="SSF48317">
    <property type="entry name" value="Acid phosphatase/Vanadium-dependent haloperoxidase"/>
    <property type="match status" value="1"/>
</dbReference>
<dbReference type="InterPro" id="IPR036938">
    <property type="entry name" value="PAP2/HPO_sf"/>
</dbReference>
<feature type="signal peptide" evidence="1">
    <location>
        <begin position="1"/>
        <end position="23"/>
    </location>
</feature>
<evidence type="ECO:0000313" key="2">
    <source>
        <dbReference type="EMBL" id="NJW51915.1"/>
    </source>
</evidence>
<dbReference type="InterPro" id="IPR052559">
    <property type="entry name" value="V-haloperoxidase"/>
</dbReference>
<organism evidence="2 3">
    <name type="scientific">Salinimicrobium oceani</name>
    <dbReference type="NCBI Taxonomy" id="2722702"/>
    <lineage>
        <taxon>Bacteria</taxon>
        <taxon>Pseudomonadati</taxon>
        <taxon>Bacteroidota</taxon>
        <taxon>Flavobacteriia</taxon>
        <taxon>Flavobacteriales</taxon>
        <taxon>Flavobacteriaceae</taxon>
        <taxon>Salinimicrobium</taxon>
    </lineage>
</organism>
<dbReference type="PROSITE" id="PS51257">
    <property type="entry name" value="PROKAR_LIPOPROTEIN"/>
    <property type="match status" value="1"/>
</dbReference>
<name>A0ABX1CVH9_9FLAO</name>
<proteinExistence type="predicted"/>
<accession>A0ABX1CVH9</accession>
<keyword evidence="3" id="KW-1185">Reference proteome</keyword>